<sequence length="40" mass="4483">MQSCGIFLLHFFMVIYMVNFGQTGIYHNGENHYAAVGKSG</sequence>
<dbReference type="Proteomes" id="UP000002564">
    <property type="component" value="Chromosome"/>
</dbReference>
<gene>
    <name evidence="1" type="ordered locus">NGK_0634</name>
</gene>
<dbReference type="EMBL" id="CP001050">
    <property type="protein sequence ID" value="ACF29325.1"/>
    <property type="molecule type" value="Genomic_DNA"/>
</dbReference>
<dbReference type="HOGENOM" id="CLU_3292881_0_0_4"/>
<proteinExistence type="predicted"/>
<reference evidence="1 2" key="1">
    <citation type="journal article" date="2008" name="J. Bacteriol.">
        <title>Complete genome sequence of Neisseria gonorrhoeae NCCP11945.</title>
        <authorList>
            <person name="Chung G.T."/>
            <person name="Yoo J.S."/>
            <person name="Oh H.B."/>
            <person name="Lee Y.S."/>
            <person name="Cha S.H."/>
            <person name="Kim S.J."/>
            <person name="Yoo C.K."/>
        </authorList>
    </citation>
    <scope>NUCLEOTIDE SEQUENCE [LARGE SCALE GENOMIC DNA]</scope>
    <source>
        <strain evidence="1 2">NCCP11945</strain>
    </source>
</reference>
<evidence type="ECO:0000313" key="2">
    <source>
        <dbReference type="Proteomes" id="UP000002564"/>
    </source>
</evidence>
<dbReference type="KEGG" id="ngk:NGK_0634"/>
<dbReference type="AlphaFoldDB" id="B4RKH4"/>
<accession>B4RKH4</accession>
<evidence type="ECO:0000313" key="1">
    <source>
        <dbReference type="EMBL" id="ACF29325.1"/>
    </source>
</evidence>
<name>B4RKH4_NEIG2</name>
<organism evidence="1 2">
    <name type="scientific">Neisseria gonorrhoeae (strain NCCP11945)</name>
    <dbReference type="NCBI Taxonomy" id="521006"/>
    <lineage>
        <taxon>Bacteria</taxon>
        <taxon>Pseudomonadati</taxon>
        <taxon>Pseudomonadota</taxon>
        <taxon>Betaproteobacteria</taxon>
        <taxon>Neisseriales</taxon>
        <taxon>Neisseriaceae</taxon>
        <taxon>Neisseria</taxon>
    </lineage>
</organism>
<protein>
    <submittedName>
        <fullName evidence="1">Uncharacterized protein</fullName>
    </submittedName>
</protein>